<organism evidence="1">
    <name type="scientific">Anopheles sinensis</name>
    <name type="common">Mosquito</name>
    <dbReference type="NCBI Taxonomy" id="74873"/>
    <lineage>
        <taxon>Eukaryota</taxon>
        <taxon>Metazoa</taxon>
        <taxon>Ecdysozoa</taxon>
        <taxon>Arthropoda</taxon>
        <taxon>Hexapoda</taxon>
        <taxon>Insecta</taxon>
        <taxon>Pterygota</taxon>
        <taxon>Neoptera</taxon>
        <taxon>Endopterygota</taxon>
        <taxon>Diptera</taxon>
        <taxon>Nematocera</taxon>
        <taxon>Culicoidea</taxon>
        <taxon>Culicidae</taxon>
        <taxon>Anophelinae</taxon>
        <taxon>Anopheles</taxon>
    </lineage>
</organism>
<dbReference type="EMBL" id="ATLV01026294">
    <property type="status" value="NOT_ANNOTATED_CDS"/>
    <property type="molecule type" value="Genomic_DNA"/>
</dbReference>
<evidence type="ECO:0000313" key="2">
    <source>
        <dbReference type="EnsemblMetazoa" id="ASIC021288-PA"/>
    </source>
</evidence>
<dbReference type="EMBL" id="KE525409">
    <property type="protein sequence ID" value="KFB52995.1"/>
    <property type="molecule type" value="Genomic_DNA"/>
</dbReference>
<reference evidence="2" key="2">
    <citation type="submission" date="2020-05" db="UniProtKB">
        <authorList>
            <consortium name="EnsemblMetazoa"/>
        </authorList>
    </citation>
    <scope>IDENTIFICATION</scope>
</reference>
<proteinExistence type="predicted"/>
<accession>A0A084WS01</accession>
<dbReference type="Proteomes" id="UP000030765">
    <property type="component" value="Unassembled WGS sequence"/>
</dbReference>
<keyword evidence="3" id="KW-1185">Reference proteome</keyword>
<gene>
    <name evidence="1" type="ORF">ZHAS_00021288</name>
</gene>
<dbReference type="AlphaFoldDB" id="A0A084WS01"/>
<sequence>MKWSPKPPGMCFLPVGNGCRQWLPRLRVGSTNVGRMPVRYARCCFTSGCTTHPWNLECVARLRSEGKHTHSTSPALCRRAGDCYRPEDGSKRRHNPTCSVNTSEQHEGEAGYEIPVEYEQLIMGSSVATEARENEGGAEFSVSYIRCSTFLSGVTIIPSTFVTTLELALRNT</sequence>
<name>A0A084WS01_ANOSI</name>
<evidence type="ECO:0000313" key="1">
    <source>
        <dbReference type="EMBL" id="KFB52995.1"/>
    </source>
</evidence>
<dbReference type="VEuPathDB" id="VectorBase:ASIC021288"/>
<protein>
    <submittedName>
        <fullName evidence="1 2">Dipeptidyl peptidase 9 isoform X4</fullName>
    </submittedName>
</protein>
<reference evidence="1 3" key="1">
    <citation type="journal article" date="2014" name="BMC Genomics">
        <title>Genome sequence of Anopheles sinensis provides insight into genetics basis of mosquito competence for malaria parasites.</title>
        <authorList>
            <person name="Zhou D."/>
            <person name="Zhang D."/>
            <person name="Ding G."/>
            <person name="Shi L."/>
            <person name="Hou Q."/>
            <person name="Ye Y."/>
            <person name="Xu Y."/>
            <person name="Zhou H."/>
            <person name="Xiong C."/>
            <person name="Li S."/>
            <person name="Yu J."/>
            <person name="Hong S."/>
            <person name="Yu X."/>
            <person name="Zou P."/>
            <person name="Chen C."/>
            <person name="Chang X."/>
            <person name="Wang W."/>
            <person name="Lv Y."/>
            <person name="Sun Y."/>
            <person name="Ma L."/>
            <person name="Shen B."/>
            <person name="Zhu C."/>
        </authorList>
    </citation>
    <scope>NUCLEOTIDE SEQUENCE [LARGE SCALE GENOMIC DNA]</scope>
</reference>
<dbReference type="EnsemblMetazoa" id="ASIC021288-RA">
    <property type="protein sequence ID" value="ASIC021288-PA"/>
    <property type="gene ID" value="ASIC021288"/>
</dbReference>
<evidence type="ECO:0000313" key="3">
    <source>
        <dbReference type="Proteomes" id="UP000030765"/>
    </source>
</evidence>